<evidence type="ECO:0000313" key="10">
    <source>
        <dbReference type="Proteomes" id="UP000434052"/>
    </source>
</evidence>
<dbReference type="GO" id="GO:0004765">
    <property type="term" value="F:shikimate kinase activity"/>
    <property type="evidence" value="ECO:0007669"/>
    <property type="project" value="UniProtKB-UniRule"/>
</dbReference>
<comment type="similarity">
    <text evidence="7">Belongs to the shikimate kinase family.</text>
</comment>
<dbReference type="PANTHER" id="PTHR21087:SF16">
    <property type="entry name" value="SHIKIMATE KINASE 1, CHLOROPLASTIC"/>
    <property type="match status" value="1"/>
</dbReference>
<dbReference type="InterPro" id="IPR031322">
    <property type="entry name" value="Shikimate/glucono_kinase"/>
</dbReference>
<comment type="caution">
    <text evidence="7">Lacks conserved residue(s) required for the propagation of feature annotation.</text>
</comment>
<dbReference type="RefSeq" id="WP_144233747.1">
    <property type="nucleotide sequence ID" value="NZ_CP039543.1"/>
</dbReference>
<keyword evidence="4 7" id="KW-0418">Kinase</keyword>
<gene>
    <name evidence="7" type="primary">aroK</name>
    <name evidence="9" type="ORF">DQK91_01900</name>
    <name evidence="8" type="ORF">E8L03_08045</name>
</gene>
<dbReference type="Gene3D" id="3.40.50.300">
    <property type="entry name" value="P-loop containing nucleotide triphosphate hydrolases"/>
    <property type="match status" value="1"/>
</dbReference>
<dbReference type="GO" id="GO:0008652">
    <property type="term" value="P:amino acid biosynthetic process"/>
    <property type="evidence" value="ECO:0007669"/>
    <property type="project" value="UniProtKB-KW"/>
</dbReference>
<keyword evidence="6 7" id="KW-0057">Aromatic amino acid biosynthesis</keyword>
<feature type="binding site" evidence="7">
    <location>
        <position position="147"/>
    </location>
    <ligand>
        <name>substrate</name>
    </ligand>
</feature>
<dbReference type="Pfam" id="PF01202">
    <property type="entry name" value="SKI"/>
    <property type="match status" value="1"/>
</dbReference>
<evidence type="ECO:0000256" key="1">
    <source>
        <dbReference type="ARBA" id="ARBA00022605"/>
    </source>
</evidence>
<comment type="pathway">
    <text evidence="7">Metabolic intermediate biosynthesis; chorismate biosynthesis; chorismate from D-erythrose 4-phosphate and phosphoenolpyruvate: step 5/7.</text>
</comment>
<dbReference type="EC" id="2.7.1.71" evidence="7"/>
<dbReference type="PANTHER" id="PTHR21087">
    <property type="entry name" value="SHIKIMATE KINASE"/>
    <property type="match status" value="1"/>
</dbReference>
<evidence type="ECO:0000256" key="2">
    <source>
        <dbReference type="ARBA" id="ARBA00022679"/>
    </source>
</evidence>
<keyword evidence="7" id="KW-0460">Magnesium</keyword>
<dbReference type="EMBL" id="QMIF01000001">
    <property type="protein sequence ID" value="TVM36878.1"/>
    <property type="molecule type" value="Genomic_DNA"/>
</dbReference>
<dbReference type="AlphaFoldDB" id="A0A6P1ZQM2"/>
<dbReference type="EMBL" id="CP039543">
    <property type="protein sequence ID" value="QJT08882.1"/>
    <property type="molecule type" value="Genomic_DNA"/>
</dbReference>
<evidence type="ECO:0000313" key="11">
    <source>
        <dbReference type="Proteomes" id="UP000503251"/>
    </source>
</evidence>
<evidence type="ECO:0000256" key="3">
    <source>
        <dbReference type="ARBA" id="ARBA00022741"/>
    </source>
</evidence>
<dbReference type="NCBIfam" id="NF040667">
    <property type="entry name" value="hom_kin_desulfo"/>
    <property type="match status" value="1"/>
</dbReference>
<dbReference type="GO" id="GO:0005829">
    <property type="term" value="C:cytosol"/>
    <property type="evidence" value="ECO:0007669"/>
    <property type="project" value="TreeGrafter"/>
</dbReference>
<comment type="subcellular location">
    <subcellularLocation>
        <location evidence="7">Cytoplasm</location>
    </subcellularLocation>
</comment>
<proteinExistence type="inferred from homology"/>
<feature type="binding site" evidence="7">
    <location>
        <position position="29"/>
    </location>
    <ligand>
        <name>Mg(2+)</name>
        <dbReference type="ChEBI" id="CHEBI:18420"/>
    </ligand>
</feature>
<evidence type="ECO:0000313" key="9">
    <source>
        <dbReference type="EMBL" id="TVM36878.1"/>
    </source>
</evidence>
<feature type="binding site" evidence="7">
    <location>
        <position position="130"/>
    </location>
    <ligand>
        <name>ATP</name>
        <dbReference type="ChEBI" id="CHEBI:30616"/>
    </ligand>
</feature>
<reference evidence="8 11" key="2">
    <citation type="submission" date="2019-04" db="EMBL/GenBank/DDBJ databases">
        <title>Isolation and culture of sulfate reducing bacteria from the cold seep of the South China Sea.</title>
        <authorList>
            <person name="Sun C."/>
            <person name="Liu R."/>
        </authorList>
    </citation>
    <scope>NUCLEOTIDE SEQUENCE [LARGE SCALE GENOMIC DNA]</scope>
    <source>
        <strain evidence="8 11">CS1</strain>
    </source>
</reference>
<dbReference type="PRINTS" id="PR01100">
    <property type="entry name" value="SHIKIMTKNASE"/>
</dbReference>
<reference evidence="9 10" key="1">
    <citation type="submission" date="2018-06" db="EMBL/GenBank/DDBJ databases">
        <title>Complete genome of Desulfovibrio marinus P48SEP.</title>
        <authorList>
            <person name="Crispim J.S."/>
            <person name="Vidigal P.M.P."/>
            <person name="Silva L.C.F."/>
            <person name="Araujo L.C."/>
            <person name="Laguardia C.N."/>
            <person name="Dias R.S."/>
            <person name="Sousa M.P."/>
            <person name="Paula S.O."/>
            <person name="Silva C."/>
        </authorList>
    </citation>
    <scope>NUCLEOTIDE SEQUENCE [LARGE SCALE GENOMIC DNA]</scope>
    <source>
        <strain evidence="9 10">P48SEP</strain>
    </source>
</reference>
<dbReference type="GO" id="GO:0005524">
    <property type="term" value="F:ATP binding"/>
    <property type="evidence" value="ECO:0007669"/>
    <property type="project" value="UniProtKB-UniRule"/>
</dbReference>
<comment type="subunit">
    <text evidence="7">Monomer.</text>
</comment>
<keyword evidence="7" id="KW-0963">Cytoplasm</keyword>
<dbReference type="CDD" id="cd00464">
    <property type="entry name" value="SK"/>
    <property type="match status" value="1"/>
</dbReference>
<feature type="binding site" evidence="7">
    <location>
        <begin position="25"/>
        <end position="30"/>
    </location>
    <ligand>
        <name>ATP</name>
        <dbReference type="ChEBI" id="CHEBI:30616"/>
    </ligand>
</feature>
<dbReference type="GO" id="GO:0009423">
    <property type="term" value="P:chorismate biosynthetic process"/>
    <property type="evidence" value="ECO:0007669"/>
    <property type="project" value="UniProtKB-UniRule"/>
</dbReference>
<dbReference type="UniPathway" id="UPA00053">
    <property type="reaction ID" value="UER00088"/>
</dbReference>
<accession>A0A6P1ZQM2</accession>
<evidence type="ECO:0000256" key="6">
    <source>
        <dbReference type="ARBA" id="ARBA00023141"/>
    </source>
</evidence>
<keyword evidence="7" id="KW-0479">Metal-binding</keyword>
<dbReference type="GO" id="GO:0000287">
    <property type="term" value="F:magnesium ion binding"/>
    <property type="evidence" value="ECO:0007669"/>
    <property type="project" value="UniProtKB-UniRule"/>
</dbReference>
<feature type="binding site" evidence="7">
    <location>
        <position position="92"/>
    </location>
    <ligand>
        <name>substrate</name>
    </ligand>
</feature>
<name>A0A6P1ZQM2_9BACT</name>
<comment type="cofactor">
    <cofactor evidence="7">
        <name>Mg(2+)</name>
        <dbReference type="ChEBI" id="CHEBI:18420"/>
    </cofactor>
    <text evidence="7">Binds 1 Mg(2+) ion per subunit.</text>
</comment>
<evidence type="ECO:0000256" key="7">
    <source>
        <dbReference type="HAMAP-Rule" id="MF_00109"/>
    </source>
</evidence>
<sequence length="180" mass="19374">MTAATPNPQTRLSEETSVTLIGMAGTGKSTVGRELAAALGLGHVDTDRVIESYFGADLESVFQRLGRQHFLEAEESLVSGLTVRHCVISTGGSVIYGPSAVARLKELGPMVFLRTRLETIQHRLAQAGERGLAIAPGQTLEDLYAERQPLYKEAADFIVDTDEIAPPAVAGAIVRWLNEE</sequence>
<dbReference type="HAMAP" id="MF_00109">
    <property type="entry name" value="Shikimate_kinase"/>
    <property type="match status" value="1"/>
</dbReference>
<keyword evidence="3 7" id="KW-0547">Nucleotide-binding</keyword>
<comment type="catalytic activity">
    <reaction evidence="7">
        <text>shikimate + ATP = 3-phosphoshikimate + ADP + H(+)</text>
        <dbReference type="Rhea" id="RHEA:13121"/>
        <dbReference type="ChEBI" id="CHEBI:15378"/>
        <dbReference type="ChEBI" id="CHEBI:30616"/>
        <dbReference type="ChEBI" id="CHEBI:36208"/>
        <dbReference type="ChEBI" id="CHEBI:145989"/>
        <dbReference type="ChEBI" id="CHEBI:456216"/>
        <dbReference type="EC" id="2.7.1.71"/>
    </reaction>
</comment>
<feature type="binding site" evidence="7">
    <location>
        <position position="47"/>
    </location>
    <ligand>
        <name>substrate</name>
    </ligand>
</feature>
<dbReference type="Proteomes" id="UP000434052">
    <property type="component" value="Unassembled WGS sequence"/>
</dbReference>
<keyword evidence="5 7" id="KW-0067">ATP-binding</keyword>
<protein>
    <recommendedName>
        <fullName evidence="7">Shikimate kinase</fullName>
        <shortName evidence="7">SK</shortName>
        <ecNumber evidence="7">2.7.1.71</ecNumber>
    </recommendedName>
</protein>
<dbReference type="Proteomes" id="UP000503251">
    <property type="component" value="Chromosome"/>
</dbReference>
<comment type="function">
    <text evidence="7">Catalyzes the specific phosphorylation of the 3-hydroxyl group of shikimic acid using ATP as a cosubstrate.</text>
</comment>
<dbReference type="GO" id="GO:0009073">
    <property type="term" value="P:aromatic amino acid family biosynthetic process"/>
    <property type="evidence" value="ECO:0007669"/>
    <property type="project" value="UniProtKB-KW"/>
</dbReference>
<keyword evidence="2 7" id="KW-0808">Transferase</keyword>
<organism evidence="9 10">
    <name type="scientific">Oceanidesulfovibrio marinus</name>
    <dbReference type="NCBI Taxonomy" id="370038"/>
    <lineage>
        <taxon>Bacteria</taxon>
        <taxon>Pseudomonadati</taxon>
        <taxon>Thermodesulfobacteriota</taxon>
        <taxon>Desulfovibrionia</taxon>
        <taxon>Desulfovibrionales</taxon>
        <taxon>Desulfovibrionaceae</taxon>
        <taxon>Oceanidesulfovibrio</taxon>
    </lineage>
</organism>
<evidence type="ECO:0000256" key="5">
    <source>
        <dbReference type="ARBA" id="ARBA00022840"/>
    </source>
</evidence>
<dbReference type="InterPro" id="IPR027417">
    <property type="entry name" value="P-loop_NTPase"/>
</dbReference>
<evidence type="ECO:0000313" key="8">
    <source>
        <dbReference type="EMBL" id="QJT08882.1"/>
    </source>
</evidence>
<evidence type="ECO:0000256" key="4">
    <source>
        <dbReference type="ARBA" id="ARBA00022777"/>
    </source>
</evidence>
<dbReference type="OrthoDB" id="9800332at2"/>
<dbReference type="SUPFAM" id="SSF52540">
    <property type="entry name" value="P-loop containing nucleoside triphosphate hydrolases"/>
    <property type="match status" value="1"/>
</dbReference>
<keyword evidence="1 7" id="KW-0028">Amino-acid biosynthesis</keyword>
<keyword evidence="11" id="KW-1185">Reference proteome</keyword>
<dbReference type="InterPro" id="IPR000623">
    <property type="entry name" value="Shikimate_kinase/TSH1"/>
</dbReference>